<protein>
    <submittedName>
        <fullName evidence="3">Uncharacterized protein</fullName>
    </submittedName>
</protein>
<keyword evidence="2" id="KW-0472">Membrane</keyword>
<dbReference type="Proteomes" id="UP001177140">
    <property type="component" value="Unassembled WGS sequence"/>
</dbReference>
<proteinExistence type="predicted"/>
<keyword evidence="2" id="KW-0812">Transmembrane</keyword>
<feature type="region of interest" description="Disordered" evidence="1">
    <location>
        <begin position="44"/>
        <end position="70"/>
    </location>
</feature>
<sequence>MVKYFVVSRRIRRVCQHGFLLMICAMTIIGLGILMIIPRSVDPSSTVSTEPVKELLPDRKQGPVSTNDSVPELMELLPEPPERKPGPVSCATVEEMGELYADGHEKESLRVRKLIHRHFELNGASRIRGLPAEQFCKQGFVLGKAYEAGFGNEMYKILTNAALSIMLNRSLIIGQTRHILVLFLSNRFCYHLEKFPFGDYISYSNVSFTLKEVKHLWQKNGCKAKYGIDLEIRTDDFKNTAEANVLCSNWRNWKHPIIWFQGTTDAMGIQFFLKNVHPEMRNAAFELLGQPYVQSKPNVFGELMKVLISPSGNVKEAVKWVLGGGADPDIVLHMRMLMSRSGKAVNAALKCIQKAVQSYKHQIGSRPRVVLISDTPSLIKYITPALQEFAEVLHFDYETFQGNVSDKSINRTKQLASRTRDWGPAPRWVAVVDFFLAARAKYAVISGAKSRIGTTYAQLIAALAAAHQLQGEENLSSMNAMRFSFLSSFQSNLLAEGLKKQAGWGHAWNRFAGTLSCSNQTDQCAHTPLLPPGWWDGDWQSPHPRDVYKLKGFGVKLTSLGKINEKYLQSFCKSRKDVVKTVPVSSH</sequence>
<comment type="caution">
    <text evidence="3">The sequence shown here is derived from an EMBL/GenBank/DDBJ whole genome shotgun (WGS) entry which is preliminary data.</text>
</comment>
<keyword evidence="4" id="KW-1185">Reference proteome</keyword>
<reference evidence="3" key="1">
    <citation type="submission" date="2022-03" db="EMBL/GenBank/DDBJ databases">
        <title>A functionally conserved STORR gene fusion in Papaver species that diverged 16.8 million years ago.</title>
        <authorList>
            <person name="Catania T."/>
        </authorList>
    </citation>
    <scope>NUCLEOTIDE SEQUENCE</scope>
    <source>
        <strain evidence="3">S-191538</strain>
    </source>
</reference>
<dbReference type="AlphaFoldDB" id="A0AA41S561"/>
<evidence type="ECO:0000256" key="2">
    <source>
        <dbReference type="SAM" id="Phobius"/>
    </source>
</evidence>
<gene>
    <name evidence="3" type="ORF">MKW94_004914</name>
</gene>
<dbReference type="EMBL" id="JAJJMA010101340">
    <property type="protein sequence ID" value="MCL7030417.1"/>
    <property type="molecule type" value="Genomic_DNA"/>
</dbReference>
<accession>A0AA41S561</accession>
<dbReference type="Pfam" id="PF25102">
    <property type="entry name" value="DUF7810"/>
    <property type="match status" value="1"/>
</dbReference>
<feature type="compositionally biased region" description="Basic and acidic residues" evidence="1">
    <location>
        <begin position="51"/>
        <end position="61"/>
    </location>
</feature>
<dbReference type="PANTHER" id="PTHR35736:SF1">
    <property type="entry name" value="EXPRESSED PROTEIN"/>
    <property type="match status" value="1"/>
</dbReference>
<organism evidence="3 4">
    <name type="scientific">Papaver nudicaule</name>
    <name type="common">Iceland poppy</name>
    <dbReference type="NCBI Taxonomy" id="74823"/>
    <lineage>
        <taxon>Eukaryota</taxon>
        <taxon>Viridiplantae</taxon>
        <taxon>Streptophyta</taxon>
        <taxon>Embryophyta</taxon>
        <taxon>Tracheophyta</taxon>
        <taxon>Spermatophyta</taxon>
        <taxon>Magnoliopsida</taxon>
        <taxon>Ranunculales</taxon>
        <taxon>Papaveraceae</taxon>
        <taxon>Papaveroideae</taxon>
        <taxon>Papaver</taxon>
    </lineage>
</organism>
<evidence type="ECO:0000313" key="3">
    <source>
        <dbReference type="EMBL" id="MCL7030417.1"/>
    </source>
</evidence>
<dbReference type="PANTHER" id="PTHR35736">
    <property type="entry name" value="EXPRESSED PROTEIN"/>
    <property type="match status" value="1"/>
</dbReference>
<keyword evidence="2" id="KW-1133">Transmembrane helix</keyword>
<evidence type="ECO:0000256" key="1">
    <source>
        <dbReference type="SAM" id="MobiDB-lite"/>
    </source>
</evidence>
<feature type="transmembrane region" description="Helical" evidence="2">
    <location>
        <begin position="18"/>
        <end position="37"/>
    </location>
</feature>
<dbReference type="InterPro" id="IPR056712">
    <property type="entry name" value="DUF7810"/>
</dbReference>
<name>A0AA41S561_PAPNU</name>
<evidence type="ECO:0000313" key="4">
    <source>
        <dbReference type="Proteomes" id="UP001177140"/>
    </source>
</evidence>